<evidence type="ECO:0000256" key="4">
    <source>
        <dbReference type="ARBA" id="ARBA00022475"/>
    </source>
</evidence>
<reference evidence="9 10" key="1">
    <citation type="submission" date="2021-05" db="EMBL/GenBank/DDBJ databases">
        <title>The draft genome of Geobacter pelophilus DSM 12255.</title>
        <authorList>
            <person name="Xu Z."/>
            <person name="Masuda Y."/>
            <person name="Itoh H."/>
            <person name="Senoo K."/>
        </authorList>
    </citation>
    <scope>NUCLEOTIDE SEQUENCE [LARGE SCALE GENOMIC DNA]</scope>
    <source>
        <strain evidence="9 10">DSM 12255</strain>
    </source>
</reference>
<dbReference type="InterPro" id="IPR002549">
    <property type="entry name" value="AI-2E-like"/>
</dbReference>
<comment type="subcellular location">
    <subcellularLocation>
        <location evidence="1">Cell membrane</location>
        <topology evidence="1">Multi-pass membrane protein</topology>
    </subcellularLocation>
</comment>
<feature type="transmembrane region" description="Helical" evidence="8">
    <location>
        <begin position="37"/>
        <end position="57"/>
    </location>
</feature>
<evidence type="ECO:0000313" key="9">
    <source>
        <dbReference type="EMBL" id="MBT0666040.1"/>
    </source>
</evidence>
<name>A0AAW4LBT2_9BACT</name>
<accession>A0AAW4LBT2</accession>
<proteinExistence type="inferred from homology"/>
<sequence length="353" mass="39498">MSEHSDSRTNRSSAVWVALLIGAVIIAIAGYSMKHTISCFLLSFIFAYLLDPVLLLLERKNIRRDYGIALLYAILSILVFFFIVFMVPLLTTRWQELVRNLPGYVQKIKQLSSNLRNGYEPSFGTAEWQWLLDSLIGNLDKMTGKLGAGVYSAASKVAFNLFNLLLAPILVFFMLHYKNEINSELVRWLPPQRKELILLISSEINRSVGGYIRGQLIVSLIVAVLSTMALYFLDVDYALLNGLFAGAASILPFIGVILAMIPPLFFAYIKFQTLSSLLSVLAAFSIIYFVEGYLIKPLVFKEAMNLNPLVTIIFVMALGELMGFWGILLAIPIAAAVKITLEHLRKGDFNKDP</sequence>
<dbReference type="PANTHER" id="PTHR21716">
    <property type="entry name" value="TRANSMEMBRANE PROTEIN"/>
    <property type="match status" value="1"/>
</dbReference>
<feature type="transmembrane region" description="Helical" evidence="8">
    <location>
        <begin position="273"/>
        <end position="290"/>
    </location>
</feature>
<feature type="transmembrane region" description="Helical" evidence="8">
    <location>
        <begin position="216"/>
        <end position="233"/>
    </location>
</feature>
<protein>
    <submittedName>
        <fullName evidence="9">AI-2E family transporter</fullName>
    </submittedName>
</protein>
<feature type="transmembrane region" description="Helical" evidence="8">
    <location>
        <begin position="12"/>
        <end position="31"/>
    </location>
</feature>
<dbReference type="AlphaFoldDB" id="A0AAW4LBT2"/>
<comment type="similarity">
    <text evidence="2">Belongs to the autoinducer-2 exporter (AI-2E) (TC 2.A.86) family.</text>
</comment>
<keyword evidence="7 8" id="KW-0472">Membrane</keyword>
<evidence type="ECO:0000256" key="8">
    <source>
        <dbReference type="SAM" id="Phobius"/>
    </source>
</evidence>
<dbReference type="GO" id="GO:0055085">
    <property type="term" value="P:transmembrane transport"/>
    <property type="evidence" value="ECO:0007669"/>
    <property type="project" value="TreeGrafter"/>
</dbReference>
<keyword evidence="10" id="KW-1185">Reference proteome</keyword>
<gene>
    <name evidence="9" type="ORF">KI809_17140</name>
</gene>
<dbReference type="GO" id="GO:0005886">
    <property type="term" value="C:plasma membrane"/>
    <property type="evidence" value="ECO:0007669"/>
    <property type="project" value="UniProtKB-SubCell"/>
</dbReference>
<feature type="transmembrane region" description="Helical" evidence="8">
    <location>
        <begin position="157"/>
        <end position="177"/>
    </location>
</feature>
<dbReference type="PANTHER" id="PTHR21716:SF53">
    <property type="entry name" value="PERMEASE PERM-RELATED"/>
    <property type="match status" value="1"/>
</dbReference>
<dbReference type="Proteomes" id="UP000811899">
    <property type="component" value="Unassembled WGS sequence"/>
</dbReference>
<feature type="transmembrane region" description="Helical" evidence="8">
    <location>
        <begin position="69"/>
        <end position="90"/>
    </location>
</feature>
<dbReference type="RefSeq" id="WP_214172810.1">
    <property type="nucleotide sequence ID" value="NZ_JAHCVJ010000008.1"/>
</dbReference>
<evidence type="ECO:0000313" key="10">
    <source>
        <dbReference type="Proteomes" id="UP000811899"/>
    </source>
</evidence>
<evidence type="ECO:0000256" key="5">
    <source>
        <dbReference type="ARBA" id="ARBA00022692"/>
    </source>
</evidence>
<evidence type="ECO:0000256" key="7">
    <source>
        <dbReference type="ARBA" id="ARBA00023136"/>
    </source>
</evidence>
<dbReference type="EMBL" id="JAHCVJ010000008">
    <property type="protein sequence ID" value="MBT0666040.1"/>
    <property type="molecule type" value="Genomic_DNA"/>
</dbReference>
<dbReference type="Pfam" id="PF01594">
    <property type="entry name" value="AI-2E_transport"/>
    <property type="match status" value="1"/>
</dbReference>
<organism evidence="9 10">
    <name type="scientific">Geoanaerobacter pelophilus</name>
    <dbReference type="NCBI Taxonomy" id="60036"/>
    <lineage>
        <taxon>Bacteria</taxon>
        <taxon>Pseudomonadati</taxon>
        <taxon>Thermodesulfobacteriota</taxon>
        <taxon>Desulfuromonadia</taxon>
        <taxon>Geobacterales</taxon>
        <taxon>Geobacteraceae</taxon>
        <taxon>Geoanaerobacter</taxon>
    </lineage>
</organism>
<feature type="transmembrane region" description="Helical" evidence="8">
    <location>
        <begin position="310"/>
        <end position="337"/>
    </location>
</feature>
<evidence type="ECO:0000256" key="2">
    <source>
        <dbReference type="ARBA" id="ARBA00009773"/>
    </source>
</evidence>
<evidence type="ECO:0000256" key="6">
    <source>
        <dbReference type="ARBA" id="ARBA00022989"/>
    </source>
</evidence>
<keyword evidence="4" id="KW-1003">Cell membrane</keyword>
<feature type="transmembrane region" description="Helical" evidence="8">
    <location>
        <begin position="239"/>
        <end position="261"/>
    </location>
</feature>
<keyword evidence="6 8" id="KW-1133">Transmembrane helix</keyword>
<keyword evidence="3" id="KW-0813">Transport</keyword>
<evidence type="ECO:0000256" key="3">
    <source>
        <dbReference type="ARBA" id="ARBA00022448"/>
    </source>
</evidence>
<keyword evidence="5 8" id="KW-0812">Transmembrane</keyword>
<evidence type="ECO:0000256" key="1">
    <source>
        <dbReference type="ARBA" id="ARBA00004651"/>
    </source>
</evidence>
<comment type="caution">
    <text evidence="9">The sequence shown here is derived from an EMBL/GenBank/DDBJ whole genome shotgun (WGS) entry which is preliminary data.</text>
</comment>